<name>A0ABW0BLF5_9ACTN</name>
<evidence type="ECO:0000313" key="3">
    <source>
        <dbReference type="Proteomes" id="UP001596087"/>
    </source>
</evidence>
<keyword evidence="3" id="KW-1185">Reference proteome</keyword>
<dbReference type="RefSeq" id="WP_378591759.1">
    <property type="nucleotide sequence ID" value="NZ_JBHSKD010000019.1"/>
</dbReference>
<sequence length="118" mass="12964">MTVSAAQADAFYREALEHGTVWSVRDESGFPAPETPEGRAMPFWSLQSRAQQVVESVPVYDGFEVVPIPLTDWRSRWLPGLERDGVRAGLNWSGSAATGYDVPPQDVERNLSAREGSG</sequence>
<dbReference type="Proteomes" id="UP001596087">
    <property type="component" value="Unassembled WGS sequence"/>
</dbReference>
<feature type="region of interest" description="Disordered" evidence="1">
    <location>
        <begin position="93"/>
        <end position="118"/>
    </location>
</feature>
<evidence type="ECO:0000313" key="2">
    <source>
        <dbReference type="EMBL" id="MFC5178184.1"/>
    </source>
</evidence>
<dbReference type="Pfam" id="PF11042">
    <property type="entry name" value="DUF2750"/>
    <property type="match status" value="1"/>
</dbReference>
<accession>A0ABW0BLF5</accession>
<dbReference type="InterPro" id="IPR021284">
    <property type="entry name" value="DUF2750"/>
</dbReference>
<protein>
    <submittedName>
        <fullName evidence="2">DUF2750 domain-containing protein</fullName>
    </submittedName>
</protein>
<reference evidence="3" key="1">
    <citation type="journal article" date="2019" name="Int. J. Syst. Evol. Microbiol.">
        <title>The Global Catalogue of Microorganisms (GCM) 10K type strain sequencing project: providing services to taxonomists for standard genome sequencing and annotation.</title>
        <authorList>
            <consortium name="The Broad Institute Genomics Platform"/>
            <consortium name="The Broad Institute Genome Sequencing Center for Infectious Disease"/>
            <person name="Wu L."/>
            <person name="Ma J."/>
        </authorList>
    </citation>
    <scope>NUCLEOTIDE SEQUENCE [LARGE SCALE GENOMIC DNA]</scope>
    <source>
        <strain evidence="3">DFY41</strain>
    </source>
</reference>
<dbReference type="EMBL" id="JBHSKD010000019">
    <property type="protein sequence ID" value="MFC5178184.1"/>
    <property type="molecule type" value="Genomic_DNA"/>
</dbReference>
<feature type="compositionally biased region" description="Basic and acidic residues" evidence="1">
    <location>
        <begin position="106"/>
        <end position="118"/>
    </location>
</feature>
<gene>
    <name evidence="2" type="ORF">ACFPGP_16005</name>
</gene>
<proteinExistence type="predicted"/>
<organism evidence="2 3">
    <name type="scientific">Nocardioides taihuensis</name>
    <dbReference type="NCBI Taxonomy" id="1835606"/>
    <lineage>
        <taxon>Bacteria</taxon>
        <taxon>Bacillati</taxon>
        <taxon>Actinomycetota</taxon>
        <taxon>Actinomycetes</taxon>
        <taxon>Propionibacteriales</taxon>
        <taxon>Nocardioidaceae</taxon>
        <taxon>Nocardioides</taxon>
    </lineage>
</organism>
<comment type="caution">
    <text evidence="2">The sequence shown here is derived from an EMBL/GenBank/DDBJ whole genome shotgun (WGS) entry which is preliminary data.</text>
</comment>
<evidence type="ECO:0000256" key="1">
    <source>
        <dbReference type="SAM" id="MobiDB-lite"/>
    </source>
</evidence>